<evidence type="ECO:0000256" key="4">
    <source>
        <dbReference type="ARBA" id="ARBA00023239"/>
    </source>
</evidence>
<dbReference type="EMBL" id="AAOJ01000001">
    <property type="protein sequence ID" value="EAS66246.1"/>
    <property type="molecule type" value="Genomic_DNA"/>
</dbReference>
<dbReference type="InterPro" id="IPR006913">
    <property type="entry name" value="CENP-V/GFA"/>
</dbReference>
<evidence type="ECO:0000256" key="1">
    <source>
        <dbReference type="ARBA" id="ARBA00005495"/>
    </source>
</evidence>
<dbReference type="Proteomes" id="UP000001603">
    <property type="component" value="Unassembled WGS sequence"/>
</dbReference>
<dbReference type="HOGENOM" id="CLU_055491_6_2_6"/>
<evidence type="ECO:0000256" key="2">
    <source>
        <dbReference type="ARBA" id="ARBA00022723"/>
    </source>
</evidence>
<dbReference type="OrthoDB" id="9011205at2"/>
<comment type="similarity">
    <text evidence="1">Belongs to the Gfa family.</text>
</comment>
<organism evidence="6 7">
    <name type="scientific">Photobacterium angustum (strain S14 / CCUG 15956)</name>
    <name type="common">Vibrio sp. (strain S14 / CCUG 15956)</name>
    <dbReference type="NCBI Taxonomy" id="314292"/>
    <lineage>
        <taxon>Bacteria</taxon>
        <taxon>Pseudomonadati</taxon>
        <taxon>Pseudomonadota</taxon>
        <taxon>Gammaproteobacteria</taxon>
        <taxon>Vibrionales</taxon>
        <taxon>Vibrionaceae</taxon>
        <taxon>Photobacterium</taxon>
    </lineage>
</organism>
<keyword evidence="3" id="KW-0862">Zinc</keyword>
<dbReference type="PANTHER" id="PTHR33337">
    <property type="entry name" value="GFA DOMAIN-CONTAINING PROTEIN"/>
    <property type="match status" value="1"/>
</dbReference>
<name>Q1ZV14_PHOAS</name>
<proteinExistence type="inferred from homology"/>
<dbReference type="PROSITE" id="PS51891">
    <property type="entry name" value="CENP_V_GFA"/>
    <property type="match status" value="1"/>
</dbReference>
<sequence length="136" mass="15108">MKGSCRCGSVQYQFVGKPDNTILCYCKECQLQTGSDKWFGAWIKKDNFKFIEGQPTINSRIGESGSLVNNMFCGQCGTPICGEVTVGNFYSVSINTMEKPELFSPQMAIYTRSAPKWASIPNDIAVFDILPPRSNK</sequence>
<gene>
    <name evidence="6" type="ORF">VAS14_13054</name>
</gene>
<dbReference type="RefSeq" id="WP_005365643.1">
    <property type="nucleotide sequence ID" value="NZ_CH902599.1"/>
</dbReference>
<accession>Q1ZV14</accession>
<evidence type="ECO:0000313" key="6">
    <source>
        <dbReference type="EMBL" id="EAS66246.1"/>
    </source>
</evidence>
<reference evidence="6 7" key="1">
    <citation type="journal article" date="2009" name="Proc. Natl. Acad. Sci. U.S.A.">
        <title>The genomic basis of trophic strategy in marine bacteria.</title>
        <authorList>
            <person name="Lauro F.M."/>
            <person name="McDougald D."/>
            <person name="Thomas T."/>
            <person name="Williams T.J."/>
            <person name="Egan S."/>
            <person name="Rice S."/>
            <person name="DeMaere M.Z."/>
            <person name="Ting L."/>
            <person name="Ertan H."/>
            <person name="Johnson J."/>
            <person name="Ferriera S."/>
            <person name="Lapidus A."/>
            <person name="Anderson I."/>
            <person name="Kyrpides N."/>
            <person name="Munk A.C."/>
            <person name="Detter C."/>
            <person name="Han C.S."/>
            <person name="Brown M.V."/>
            <person name="Robb F.T."/>
            <person name="Kjelleberg S."/>
            <person name="Cavicchioli R."/>
        </authorList>
    </citation>
    <scope>NUCLEOTIDE SEQUENCE [LARGE SCALE GENOMIC DNA]</scope>
    <source>
        <strain evidence="6 7">S14</strain>
    </source>
</reference>
<dbReference type="InterPro" id="IPR011057">
    <property type="entry name" value="Mss4-like_sf"/>
</dbReference>
<dbReference type="Gene3D" id="3.90.1590.10">
    <property type="entry name" value="glutathione-dependent formaldehyde- activating enzyme (gfa)"/>
    <property type="match status" value="1"/>
</dbReference>
<evidence type="ECO:0000256" key="3">
    <source>
        <dbReference type="ARBA" id="ARBA00022833"/>
    </source>
</evidence>
<dbReference type="AlphaFoldDB" id="Q1ZV14"/>
<dbReference type="PANTHER" id="PTHR33337:SF40">
    <property type="entry name" value="CENP-V_GFA DOMAIN-CONTAINING PROTEIN-RELATED"/>
    <property type="match status" value="1"/>
</dbReference>
<comment type="caution">
    <text evidence="6">The sequence shown here is derived from an EMBL/GenBank/DDBJ whole genome shotgun (WGS) entry which is preliminary data.</text>
</comment>
<dbReference type="eggNOG" id="COG3791">
    <property type="taxonomic scope" value="Bacteria"/>
</dbReference>
<keyword evidence="4" id="KW-0456">Lyase</keyword>
<dbReference type="GO" id="GO:0016846">
    <property type="term" value="F:carbon-sulfur lyase activity"/>
    <property type="evidence" value="ECO:0007669"/>
    <property type="project" value="InterPro"/>
</dbReference>
<protein>
    <recommendedName>
        <fullName evidence="5">CENP-V/GFA domain-containing protein</fullName>
    </recommendedName>
</protein>
<keyword evidence="2" id="KW-0479">Metal-binding</keyword>
<evidence type="ECO:0000259" key="5">
    <source>
        <dbReference type="PROSITE" id="PS51891"/>
    </source>
</evidence>
<dbReference type="SUPFAM" id="SSF51316">
    <property type="entry name" value="Mss4-like"/>
    <property type="match status" value="1"/>
</dbReference>
<dbReference type="GO" id="GO:0046872">
    <property type="term" value="F:metal ion binding"/>
    <property type="evidence" value="ECO:0007669"/>
    <property type="project" value="UniProtKB-KW"/>
</dbReference>
<dbReference type="Pfam" id="PF04828">
    <property type="entry name" value="GFA"/>
    <property type="match status" value="1"/>
</dbReference>
<evidence type="ECO:0000313" key="7">
    <source>
        <dbReference type="Proteomes" id="UP000001603"/>
    </source>
</evidence>
<feature type="domain" description="CENP-V/GFA" evidence="5">
    <location>
        <begin position="1"/>
        <end position="118"/>
    </location>
</feature>